<dbReference type="Proteomes" id="UP000194632">
    <property type="component" value="Unassembled WGS sequence"/>
</dbReference>
<gene>
    <name evidence="5" type="ORF">CA982_10095</name>
</gene>
<evidence type="ECO:0000256" key="1">
    <source>
        <dbReference type="ARBA" id="ARBA00022690"/>
    </source>
</evidence>
<name>A0A243QBC0_9ACTN</name>
<keyword evidence="6" id="KW-1185">Reference proteome</keyword>
<dbReference type="EMBL" id="NGFO01000009">
    <property type="protein sequence ID" value="OUC79061.1"/>
    <property type="molecule type" value="Genomic_DNA"/>
</dbReference>
<dbReference type="Gene3D" id="2.60.40.2020">
    <property type="match status" value="1"/>
</dbReference>
<accession>A0A243QBC0</accession>
<evidence type="ECO:0000256" key="3">
    <source>
        <dbReference type="SAM" id="MobiDB-lite"/>
    </source>
</evidence>
<protein>
    <recommendedName>
        <fullName evidence="4">Proteinase inhibitor I42 chagasin domain-containing protein</fullName>
    </recommendedName>
</protein>
<evidence type="ECO:0000313" key="6">
    <source>
        <dbReference type="Proteomes" id="UP000194632"/>
    </source>
</evidence>
<sequence length="132" mass="13357">MGCAEATTVSGTPVGPSTARVSVPSTVGDVRLAVGDTLAVEFGIVNLSVGDQWRVAEDPDPEVLAEMLADGAGADQEPPPPGSATRLTMRFVAVAPGSTSLTFQYSHRGGPGSPPDSGPSRRTVTVTVAGRP</sequence>
<dbReference type="InterPro" id="IPR036331">
    <property type="entry name" value="Chagasin-like_sf"/>
</dbReference>
<keyword evidence="2" id="KW-0789">Thiol protease inhibitor</keyword>
<feature type="domain" description="Proteinase inhibitor I42 chagasin" evidence="4">
    <location>
        <begin position="32"/>
        <end position="114"/>
    </location>
</feature>
<keyword evidence="1" id="KW-0646">Protease inhibitor</keyword>
<dbReference type="Pfam" id="PF09394">
    <property type="entry name" value="Inhibitor_I42"/>
    <property type="match status" value="1"/>
</dbReference>
<dbReference type="GO" id="GO:0004869">
    <property type="term" value="F:cysteine-type endopeptidase inhibitor activity"/>
    <property type="evidence" value="ECO:0007669"/>
    <property type="project" value="UniProtKB-KW"/>
</dbReference>
<comment type="caution">
    <text evidence="5">The sequence shown here is derived from an EMBL/GenBank/DDBJ whole genome shotgun (WGS) entry which is preliminary data.</text>
</comment>
<feature type="region of interest" description="Disordered" evidence="3">
    <location>
        <begin position="1"/>
        <end position="22"/>
    </location>
</feature>
<proteinExistence type="predicted"/>
<organism evidence="5 6">
    <name type="scientific">Gordonia lacunae</name>
    <dbReference type="NCBI Taxonomy" id="417102"/>
    <lineage>
        <taxon>Bacteria</taxon>
        <taxon>Bacillati</taxon>
        <taxon>Actinomycetota</taxon>
        <taxon>Actinomycetes</taxon>
        <taxon>Mycobacteriales</taxon>
        <taxon>Gordoniaceae</taxon>
        <taxon>Gordonia</taxon>
    </lineage>
</organism>
<reference evidence="5 6" key="1">
    <citation type="submission" date="2017-05" db="EMBL/GenBank/DDBJ databases">
        <title>Biotechnological potential of actinobacteria isolated from South African environments.</title>
        <authorList>
            <person name="Le Roes-Hill M."/>
            <person name="Prins A."/>
            <person name="Durrell K.A."/>
        </authorList>
    </citation>
    <scope>NUCLEOTIDE SEQUENCE [LARGE SCALE GENOMIC DNA]</scope>
    <source>
        <strain evidence="5">BS2</strain>
    </source>
</reference>
<evidence type="ECO:0000259" key="4">
    <source>
        <dbReference type="Pfam" id="PF09394"/>
    </source>
</evidence>
<evidence type="ECO:0000313" key="5">
    <source>
        <dbReference type="EMBL" id="OUC79061.1"/>
    </source>
</evidence>
<evidence type="ECO:0000256" key="2">
    <source>
        <dbReference type="ARBA" id="ARBA00022704"/>
    </source>
</evidence>
<dbReference type="AlphaFoldDB" id="A0A243QBC0"/>
<feature type="region of interest" description="Disordered" evidence="3">
    <location>
        <begin position="102"/>
        <end position="132"/>
    </location>
</feature>
<dbReference type="InterPro" id="IPR018990">
    <property type="entry name" value="Prot_inh_I42_chagasin"/>
</dbReference>